<feature type="chain" id="PRO_5038749377" evidence="1">
    <location>
        <begin position="24"/>
        <end position="103"/>
    </location>
</feature>
<dbReference type="EMBL" id="FNVT01000056">
    <property type="protein sequence ID" value="SEH04070.1"/>
    <property type="molecule type" value="Genomic_DNA"/>
</dbReference>
<feature type="signal peptide" evidence="1">
    <location>
        <begin position="1"/>
        <end position="23"/>
    </location>
</feature>
<proteinExistence type="predicted"/>
<evidence type="ECO:0000313" key="2">
    <source>
        <dbReference type="EMBL" id="SEH04070.1"/>
    </source>
</evidence>
<evidence type="ECO:0000256" key="1">
    <source>
        <dbReference type="SAM" id="SignalP"/>
    </source>
</evidence>
<organism evidence="2 3">
    <name type="scientific">Nonomuraea solani</name>
    <dbReference type="NCBI Taxonomy" id="1144553"/>
    <lineage>
        <taxon>Bacteria</taxon>
        <taxon>Bacillati</taxon>
        <taxon>Actinomycetota</taxon>
        <taxon>Actinomycetes</taxon>
        <taxon>Streptosporangiales</taxon>
        <taxon>Streptosporangiaceae</taxon>
        <taxon>Nonomuraea</taxon>
    </lineage>
</organism>
<dbReference type="AlphaFoldDB" id="A0A1H6F1R8"/>
<protein>
    <submittedName>
        <fullName evidence="2">Uncharacterized protein</fullName>
    </submittedName>
</protein>
<accession>A0A1H6F1R8</accession>
<evidence type="ECO:0000313" key="3">
    <source>
        <dbReference type="Proteomes" id="UP000236732"/>
    </source>
</evidence>
<dbReference type="RefSeq" id="WP_146104293.1">
    <property type="nucleotide sequence ID" value="NZ_FNVT01000056.1"/>
</dbReference>
<keyword evidence="3" id="KW-1185">Reference proteome</keyword>
<keyword evidence="1" id="KW-0732">Signal</keyword>
<name>A0A1H6F1R8_9ACTN</name>
<gene>
    <name evidence="2" type="ORF">SAMN05444920_1562</name>
</gene>
<sequence>MRIRTTVATLVAVGAFAMTPAVLGGATASAQTTHHAQIISSAPTAATVSDPAQTAGAWKTVGVYPFKWQCRVNGKAQKLALRAKDYRCKRTSFGVTYKLQLRW</sequence>
<dbReference type="Proteomes" id="UP000236732">
    <property type="component" value="Unassembled WGS sequence"/>
</dbReference>
<reference evidence="2 3" key="1">
    <citation type="submission" date="2016-10" db="EMBL/GenBank/DDBJ databases">
        <authorList>
            <person name="de Groot N.N."/>
        </authorList>
    </citation>
    <scope>NUCLEOTIDE SEQUENCE [LARGE SCALE GENOMIC DNA]</scope>
    <source>
        <strain evidence="2 3">CGMCC 4.7037</strain>
    </source>
</reference>